<dbReference type="InterPro" id="IPR012348">
    <property type="entry name" value="RNR-like"/>
</dbReference>
<dbReference type="Gene3D" id="1.10.620.20">
    <property type="entry name" value="Ribonucleotide Reductase, subunit A"/>
    <property type="match status" value="1"/>
</dbReference>
<feature type="region of interest" description="Disordered" evidence="1">
    <location>
        <begin position="87"/>
        <end position="107"/>
    </location>
</feature>
<dbReference type="CDD" id="cd00657">
    <property type="entry name" value="Ferritin_like"/>
    <property type="match status" value="1"/>
</dbReference>
<dbReference type="AlphaFoldDB" id="F3KRG6"/>
<dbReference type="OrthoDB" id="5500270at2"/>
<dbReference type="InterPro" id="IPR009078">
    <property type="entry name" value="Ferritin-like_SF"/>
</dbReference>
<reference evidence="2 3" key="1">
    <citation type="journal article" date="2011" name="EMBO J.">
        <title>Structural diversity of bacterial flagellar motors.</title>
        <authorList>
            <person name="Chen S."/>
            <person name="Beeby M."/>
            <person name="Murphy G.E."/>
            <person name="Leadbetter J.R."/>
            <person name="Hendrixson D.R."/>
            <person name="Briegel A."/>
            <person name="Li Z."/>
            <person name="Shi J."/>
            <person name="Tocheva E.I."/>
            <person name="Muller A."/>
            <person name="Dobro M.J."/>
            <person name="Jensen G.J."/>
        </authorList>
    </citation>
    <scope>NUCLEOTIDE SEQUENCE [LARGE SCALE GENOMIC DNA]</scope>
    <source>
        <strain evidence="2 3">ATCC 19624</strain>
    </source>
</reference>
<evidence type="ECO:0000256" key="1">
    <source>
        <dbReference type="SAM" id="MobiDB-lite"/>
    </source>
</evidence>
<dbReference type="eggNOG" id="COG0425">
    <property type="taxonomic scope" value="Bacteria"/>
</dbReference>
<gene>
    <name evidence="2" type="ORF">HGR_05216</name>
</gene>
<dbReference type="GO" id="GO:0016491">
    <property type="term" value="F:oxidoreductase activity"/>
    <property type="evidence" value="ECO:0007669"/>
    <property type="project" value="InterPro"/>
</dbReference>
<dbReference type="SUPFAM" id="SSF47240">
    <property type="entry name" value="Ferritin-like"/>
    <property type="match status" value="1"/>
</dbReference>
<keyword evidence="3" id="KW-1185">Reference proteome</keyword>
<accession>F3KRG6</accession>
<dbReference type="Proteomes" id="UP000016368">
    <property type="component" value="Unassembled WGS sequence"/>
</dbReference>
<evidence type="ECO:0008006" key="4">
    <source>
        <dbReference type="Google" id="ProtNLM"/>
    </source>
</evidence>
<evidence type="ECO:0000313" key="3">
    <source>
        <dbReference type="Proteomes" id="UP000016368"/>
    </source>
</evidence>
<name>F3KRG6_9BURK</name>
<dbReference type="EMBL" id="AEGR01000043">
    <property type="protein sequence ID" value="EGI77656.1"/>
    <property type="molecule type" value="Genomic_DNA"/>
</dbReference>
<evidence type="ECO:0000313" key="2">
    <source>
        <dbReference type="EMBL" id="EGI77656.1"/>
    </source>
</evidence>
<dbReference type="RefSeq" id="WP_006297049.1">
    <property type="nucleotide sequence ID" value="NZ_AEGR01000043.1"/>
</dbReference>
<sequence>MTDKATSPPPTIDIEALGFDAGAHLLVKHALATLPLGEVLRVTGHAPAWQVQLADWCRGQGHGLHWDDDTQPLDMRRWAQLRRGHAQAGRWRGASATGASDPRHPDAVRAEASPAWGLAARGARVEAGSPEFEFRLRDKQELWTDSAAELYAQAVNAQWNPDTVIDWDDAPEPPPEIEDAIVQVMTYMIENENAALLVPARFLGQLHPHYRELQAALAIQVADEARHIDVFTRRIRRHGREPALSTAGGQASLKSLLDEPDFSVASFLLSVLGEGSFVNLLQFLQTEAPDPLTRQICRLAARDEARHVALGMSHLLYRLAREPGFQHRLAQSVAQRHDALAGTAGLNEEVFDALILVAAGELTPTAIARGYARVQQLMRDMADGRYAKLVRLGFARDQAEHLAALHTRNFM</sequence>
<dbReference type="STRING" id="887062.HGR_05216"/>
<organism evidence="2 3">
    <name type="scientific">Hylemonella gracilis ATCC 19624</name>
    <dbReference type="NCBI Taxonomy" id="887062"/>
    <lineage>
        <taxon>Bacteria</taxon>
        <taxon>Pseudomonadati</taxon>
        <taxon>Pseudomonadota</taxon>
        <taxon>Betaproteobacteria</taxon>
        <taxon>Burkholderiales</taxon>
        <taxon>Comamonadaceae</taxon>
        <taxon>Hylemonella</taxon>
    </lineage>
</organism>
<comment type="caution">
    <text evidence="2">The sequence shown here is derived from an EMBL/GenBank/DDBJ whole genome shotgun (WGS) entry which is preliminary data.</text>
</comment>
<protein>
    <recommendedName>
        <fullName evidence="4">Ferritin-like domain-containing protein</fullName>
    </recommendedName>
</protein>
<proteinExistence type="predicted"/>